<dbReference type="EMBL" id="MFDU01000004">
    <property type="protein sequence ID" value="OGE64639.1"/>
    <property type="molecule type" value="Genomic_DNA"/>
</dbReference>
<proteinExistence type="predicted"/>
<evidence type="ECO:0000256" key="1">
    <source>
        <dbReference type="SAM" id="Phobius"/>
    </source>
</evidence>
<protein>
    <submittedName>
        <fullName evidence="2">Uncharacterized protein</fullName>
    </submittedName>
</protein>
<reference evidence="2 3" key="1">
    <citation type="journal article" date="2016" name="Nat. Commun.">
        <title>Thousands of microbial genomes shed light on interconnected biogeochemical processes in an aquifer system.</title>
        <authorList>
            <person name="Anantharaman K."/>
            <person name="Brown C.T."/>
            <person name="Hug L.A."/>
            <person name="Sharon I."/>
            <person name="Castelle C.J."/>
            <person name="Probst A.J."/>
            <person name="Thomas B.C."/>
            <person name="Singh A."/>
            <person name="Wilkins M.J."/>
            <person name="Karaoz U."/>
            <person name="Brodie E.L."/>
            <person name="Williams K.H."/>
            <person name="Hubbard S.S."/>
            <person name="Banfield J.F."/>
        </authorList>
    </citation>
    <scope>NUCLEOTIDE SEQUENCE [LARGE SCALE GENOMIC DNA]</scope>
</reference>
<feature type="transmembrane region" description="Helical" evidence="1">
    <location>
        <begin position="14"/>
        <end position="34"/>
    </location>
</feature>
<keyword evidence="1" id="KW-1133">Transmembrane helix</keyword>
<keyword evidence="1" id="KW-0472">Membrane</keyword>
<dbReference type="AlphaFoldDB" id="A0A1F5MH14"/>
<dbReference type="Proteomes" id="UP000183317">
    <property type="component" value="Unassembled WGS sequence"/>
</dbReference>
<comment type="caution">
    <text evidence="2">The sequence shown here is derived from an EMBL/GenBank/DDBJ whole genome shotgun (WGS) entry which is preliminary data.</text>
</comment>
<evidence type="ECO:0000313" key="3">
    <source>
        <dbReference type="Proteomes" id="UP000183317"/>
    </source>
</evidence>
<name>A0A1F5MH14_9BACT</name>
<gene>
    <name evidence="2" type="ORF">A3J13_01645</name>
</gene>
<sequence length="95" mass="10073">MSELKDFISNKKNLISLLLLGIVGLALPLIINLVQKQQIFKSRADIAPITFTGENVSSLPNGTKIFRLDAKGKPAVDIDLISPIGASSVGIGTTI</sequence>
<keyword evidence="1" id="KW-0812">Transmembrane</keyword>
<accession>A0A1F5MH14</accession>
<evidence type="ECO:0000313" key="2">
    <source>
        <dbReference type="EMBL" id="OGE64639.1"/>
    </source>
</evidence>
<organism evidence="2 3">
    <name type="scientific">Candidatus Daviesbacteria bacterium RIFCSPLOWO2_02_FULL_36_8</name>
    <dbReference type="NCBI Taxonomy" id="1797793"/>
    <lineage>
        <taxon>Bacteria</taxon>
        <taxon>Candidatus Daviesiibacteriota</taxon>
    </lineage>
</organism>